<feature type="domain" description="PPPDE" evidence="5">
    <location>
        <begin position="115"/>
        <end position="252"/>
    </location>
</feature>
<feature type="region of interest" description="Disordered" evidence="4">
    <location>
        <begin position="297"/>
        <end position="325"/>
    </location>
</feature>
<dbReference type="Proteomes" id="UP000237347">
    <property type="component" value="Unassembled WGS sequence"/>
</dbReference>
<dbReference type="EMBL" id="PKMF04000009">
    <property type="protein sequence ID" value="KAK7860042.1"/>
    <property type="molecule type" value="Genomic_DNA"/>
</dbReference>
<dbReference type="SMART" id="SM01179">
    <property type="entry name" value="DUF862"/>
    <property type="match status" value="2"/>
</dbReference>
<dbReference type="InterPro" id="IPR042266">
    <property type="entry name" value="PPPDE_sf"/>
</dbReference>
<evidence type="ECO:0000259" key="5">
    <source>
        <dbReference type="PROSITE" id="PS51858"/>
    </source>
</evidence>
<feature type="compositionally biased region" description="Polar residues" evidence="4">
    <location>
        <begin position="302"/>
        <end position="312"/>
    </location>
</feature>
<evidence type="ECO:0000256" key="1">
    <source>
        <dbReference type="ARBA" id="ARBA00008140"/>
    </source>
</evidence>
<evidence type="ECO:0000256" key="2">
    <source>
        <dbReference type="ARBA" id="ARBA00022670"/>
    </source>
</evidence>
<organism evidence="6 7">
    <name type="scientific">Quercus suber</name>
    <name type="common">Cork oak</name>
    <dbReference type="NCBI Taxonomy" id="58331"/>
    <lineage>
        <taxon>Eukaryota</taxon>
        <taxon>Viridiplantae</taxon>
        <taxon>Streptophyta</taxon>
        <taxon>Embryophyta</taxon>
        <taxon>Tracheophyta</taxon>
        <taxon>Spermatophyta</taxon>
        <taxon>Magnoliopsida</taxon>
        <taxon>eudicotyledons</taxon>
        <taxon>Gunneridae</taxon>
        <taxon>Pentapetalae</taxon>
        <taxon>rosids</taxon>
        <taxon>fabids</taxon>
        <taxon>Fagales</taxon>
        <taxon>Fagaceae</taxon>
        <taxon>Quercus</taxon>
    </lineage>
</organism>
<feature type="compositionally biased region" description="Basic and acidic residues" evidence="4">
    <location>
        <begin position="315"/>
        <end position="324"/>
    </location>
</feature>
<dbReference type="GO" id="GO:0006508">
    <property type="term" value="P:proteolysis"/>
    <property type="evidence" value="ECO:0007669"/>
    <property type="project" value="UniProtKB-KW"/>
</dbReference>
<proteinExistence type="inferred from homology"/>
<dbReference type="GO" id="GO:0070646">
    <property type="term" value="P:protein modification by small protein removal"/>
    <property type="evidence" value="ECO:0007669"/>
    <property type="project" value="TreeGrafter"/>
</dbReference>
<accession>A0AAW0M7S6</accession>
<protein>
    <submittedName>
        <fullName evidence="6">Desumoylating isopeptidase 1</fullName>
    </submittedName>
</protein>
<name>A0AAW0M7S6_QUESU</name>
<dbReference type="Gene3D" id="3.90.1720.30">
    <property type="entry name" value="PPPDE domains"/>
    <property type="match status" value="2"/>
</dbReference>
<dbReference type="PANTHER" id="PTHR12378:SF7">
    <property type="entry name" value="DESUMOYLATING ISOPEPTIDASE 1"/>
    <property type="match status" value="1"/>
</dbReference>
<gene>
    <name evidence="6" type="primary">DESI1_3</name>
    <name evidence="6" type="ORF">CFP56_000478</name>
</gene>
<evidence type="ECO:0000313" key="7">
    <source>
        <dbReference type="Proteomes" id="UP000237347"/>
    </source>
</evidence>
<sequence length="377" mass="41732">MNVFLGGHDLLWSYGRMIFIYSLHNRHTGVVVYGNEYYFGGGIQHAPAGSTPYGTPIRMVDLGVTHVSKDVVEMYLQEISPRYTAETYSLLTHNCNNFSNEVAQFLVGHDLLWSYGRMIFIYSLHNRHTGVVVYGNEYYFGGGIQHAPAGSTPYGTPIRMVDLGVTHVSKDVVEMYLQEISPRYTAETYSLLTHNCNNFSNEVAQFLTSSFLNLKQKRISYLLSPSLYFKPPPVGEFSFSTVVFTALTVRVEGDEPLGSKYPLVLNLWVLLIVSMLPMIQNLEPTLKAGAVPQVPQFRPSVAQPSQPVTTAKSEAPSKSEDPKTTKNAVLAAVNPAGEQQKLVVNGVEGDPHGKARSKVQEEIGNEFAAIMATESLR</sequence>
<dbReference type="PROSITE" id="PS51858">
    <property type="entry name" value="PPPDE"/>
    <property type="match status" value="2"/>
</dbReference>
<dbReference type="Pfam" id="PF05903">
    <property type="entry name" value="Peptidase_C97"/>
    <property type="match status" value="2"/>
</dbReference>
<dbReference type="PANTHER" id="PTHR12378">
    <property type="entry name" value="DESUMOYLATING ISOPEPTIDASE"/>
    <property type="match status" value="1"/>
</dbReference>
<dbReference type="InterPro" id="IPR008580">
    <property type="entry name" value="PPPDE_dom"/>
</dbReference>
<feature type="domain" description="PPPDE" evidence="5">
    <location>
        <begin position="1"/>
        <end position="113"/>
    </location>
</feature>
<dbReference type="AlphaFoldDB" id="A0AAW0M7S6"/>
<dbReference type="GO" id="GO:0008233">
    <property type="term" value="F:peptidase activity"/>
    <property type="evidence" value="ECO:0007669"/>
    <property type="project" value="UniProtKB-KW"/>
</dbReference>
<keyword evidence="3" id="KW-0378">Hydrolase</keyword>
<keyword evidence="7" id="KW-1185">Reference proteome</keyword>
<evidence type="ECO:0000256" key="3">
    <source>
        <dbReference type="ARBA" id="ARBA00022801"/>
    </source>
</evidence>
<reference evidence="6 7" key="1">
    <citation type="journal article" date="2018" name="Sci. Data">
        <title>The draft genome sequence of cork oak.</title>
        <authorList>
            <person name="Ramos A.M."/>
            <person name="Usie A."/>
            <person name="Barbosa P."/>
            <person name="Barros P.M."/>
            <person name="Capote T."/>
            <person name="Chaves I."/>
            <person name="Simoes F."/>
            <person name="Abreu I."/>
            <person name="Carrasquinho I."/>
            <person name="Faro C."/>
            <person name="Guimaraes J.B."/>
            <person name="Mendonca D."/>
            <person name="Nobrega F."/>
            <person name="Rodrigues L."/>
            <person name="Saibo N.J.M."/>
            <person name="Varela M.C."/>
            <person name="Egas C."/>
            <person name="Matos J."/>
            <person name="Miguel C.M."/>
            <person name="Oliveira M.M."/>
            <person name="Ricardo C.P."/>
            <person name="Goncalves S."/>
        </authorList>
    </citation>
    <scope>NUCLEOTIDE SEQUENCE [LARGE SCALE GENOMIC DNA]</scope>
    <source>
        <strain evidence="7">cv. HL8</strain>
    </source>
</reference>
<evidence type="ECO:0000313" key="6">
    <source>
        <dbReference type="EMBL" id="KAK7860042.1"/>
    </source>
</evidence>
<keyword evidence="2" id="KW-0645">Protease</keyword>
<comment type="similarity">
    <text evidence="1">Belongs to the DeSI family.</text>
</comment>
<evidence type="ECO:0000256" key="4">
    <source>
        <dbReference type="SAM" id="MobiDB-lite"/>
    </source>
</evidence>
<comment type="caution">
    <text evidence="6">The sequence shown here is derived from an EMBL/GenBank/DDBJ whole genome shotgun (WGS) entry which is preliminary data.</text>
</comment>